<dbReference type="Proteomes" id="UP000243217">
    <property type="component" value="Unassembled WGS sequence"/>
</dbReference>
<dbReference type="AlphaFoldDB" id="A0A1V9Y5H0"/>
<reference evidence="1 2" key="1">
    <citation type="journal article" date="2014" name="Genome Biol. Evol.">
        <title>The secreted proteins of Achlya hypogyna and Thraustotheca clavata identify the ancestral oomycete secretome and reveal gene acquisitions by horizontal gene transfer.</title>
        <authorList>
            <person name="Misner I."/>
            <person name="Blouin N."/>
            <person name="Leonard G."/>
            <person name="Richards T.A."/>
            <person name="Lane C.E."/>
        </authorList>
    </citation>
    <scope>NUCLEOTIDE SEQUENCE [LARGE SCALE GENOMIC DNA]</scope>
    <source>
        <strain evidence="1 2">ATCC 34112</strain>
    </source>
</reference>
<name>A0A1V9Y5H0_9STRA</name>
<dbReference type="EMBL" id="JNBS01005090">
    <property type="protein sequence ID" value="OQR80975.1"/>
    <property type="molecule type" value="Genomic_DNA"/>
</dbReference>
<sequence>MLKEIDFSKSRPFKNHRVNEDGNMELETLVGPVSVMSEDVFFKYKTYMTKTVSEAKQGTMAYSELMSILRKFPIDASSQLSAKQARKKLATTK</sequence>
<organism evidence="1 2">
    <name type="scientific">Thraustotheca clavata</name>
    <dbReference type="NCBI Taxonomy" id="74557"/>
    <lineage>
        <taxon>Eukaryota</taxon>
        <taxon>Sar</taxon>
        <taxon>Stramenopiles</taxon>
        <taxon>Oomycota</taxon>
        <taxon>Saprolegniomycetes</taxon>
        <taxon>Saprolegniales</taxon>
        <taxon>Achlyaceae</taxon>
        <taxon>Thraustotheca</taxon>
    </lineage>
</organism>
<accession>A0A1V9Y5H0</accession>
<evidence type="ECO:0000313" key="1">
    <source>
        <dbReference type="EMBL" id="OQR80975.1"/>
    </source>
</evidence>
<evidence type="ECO:0000313" key="2">
    <source>
        <dbReference type="Proteomes" id="UP000243217"/>
    </source>
</evidence>
<comment type="caution">
    <text evidence="1">The sequence shown here is derived from an EMBL/GenBank/DDBJ whole genome shotgun (WGS) entry which is preliminary data.</text>
</comment>
<keyword evidence="2" id="KW-1185">Reference proteome</keyword>
<proteinExistence type="predicted"/>
<gene>
    <name evidence="1" type="ORF">THRCLA_23432</name>
</gene>
<protein>
    <submittedName>
        <fullName evidence="1">Uncharacterized protein</fullName>
    </submittedName>
</protein>